<gene>
    <name evidence="1" type="ORF">AB7A72_15720</name>
</gene>
<name>A0ABV4B6F0_9BURK</name>
<dbReference type="RefSeq" id="WP_369460497.1">
    <property type="nucleotide sequence ID" value="NZ_JBGBDC010000006.1"/>
</dbReference>
<comment type="caution">
    <text evidence="1">The sequence shown here is derived from an EMBL/GenBank/DDBJ whole genome shotgun (WGS) entry which is preliminary data.</text>
</comment>
<organism evidence="1 2">
    <name type="scientific">Comamonas sediminis</name>
    <dbReference type="NCBI Taxonomy" id="1783360"/>
    <lineage>
        <taxon>Bacteria</taxon>
        <taxon>Pseudomonadati</taxon>
        <taxon>Pseudomonadota</taxon>
        <taxon>Betaproteobacteria</taxon>
        <taxon>Burkholderiales</taxon>
        <taxon>Comamonadaceae</taxon>
        <taxon>Comamonas</taxon>
    </lineage>
</organism>
<accession>A0ABV4B6F0</accession>
<keyword evidence="2" id="KW-1185">Reference proteome</keyword>
<evidence type="ECO:0000313" key="1">
    <source>
        <dbReference type="EMBL" id="MEY2252466.1"/>
    </source>
</evidence>
<dbReference type="EMBL" id="JBGBDC010000006">
    <property type="protein sequence ID" value="MEY2252466.1"/>
    <property type="molecule type" value="Genomic_DNA"/>
</dbReference>
<dbReference type="Proteomes" id="UP001562178">
    <property type="component" value="Unassembled WGS sequence"/>
</dbReference>
<proteinExistence type="predicted"/>
<dbReference type="Pfam" id="PF25691">
    <property type="entry name" value="BW3TFN"/>
    <property type="match status" value="1"/>
</dbReference>
<reference evidence="1 2" key="1">
    <citation type="journal article" date="2016" name="Int. J. Syst. Evol. Microbiol.">
        <title>Description of Comamonas sediminis sp. nov., isolated from lagoon sediments.</title>
        <authorList>
            <person name="Subhash Y."/>
            <person name="Bang J.J."/>
            <person name="You T.H."/>
            <person name="Lee S.S."/>
        </authorList>
    </citation>
    <scope>NUCLEOTIDE SEQUENCE [LARGE SCALE GENOMIC DNA]</scope>
    <source>
        <strain evidence="1 2">JCM 31169</strain>
    </source>
</reference>
<sequence>MTAAVLQEAGRIALAKALAAMPAHFAWGRGDGVWQAPPAVPSNRNTLLAEVGRRLATIVAFVQPSTKEEMEAALPEDIKKFVEMDAGAFYKMADSPTPYLYLRAEFSTDDALNEEIRECGLFFGTVAKAGVPAGQRYLKPEQVQDAGFIYHLTYRSKSTREGQKAYEEAVLPL</sequence>
<protein>
    <submittedName>
        <fullName evidence="1">Uncharacterized protein</fullName>
    </submittedName>
</protein>
<evidence type="ECO:0000313" key="2">
    <source>
        <dbReference type="Proteomes" id="UP001562178"/>
    </source>
</evidence>
<dbReference type="InterPro" id="IPR058040">
    <property type="entry name" value="BW3TFN"/>
</dbReference>